<keyword evidence="8" id="KW-0732">Signal</keyword>
<sequence length="106" mass="12059">MLQSRALLIALILLFSTTVPEVHSKAIFEKDRRDWMVIPDAIAAYIHEAVNKVSPRVAQLLVDAAQTQPVVVTRNFLIKETTKLSILAEQLIEKIKNLWYTKVLGY</sequence>
<evidence type="ECO:0000256" key="3">
    <source>
        <dbReference type="ARBA" id="ARBA00018120"/>
    </source>
</evidence>
<feature type="chain" id="PRO_5012189466" description="Apovitellenin-1" evidence="8">
    <location>
        <begin position="25"/>
        <end position="106"/>
    </location>
</feature>
<evidence type="ECO:0000256" key="7">
    <source>
        <dbReference type="PIRNR" id="PIRNR002369"/>
    </source>
</evidence>
<comment type="similarity">
    <text evidence="2 7">Belongs to the apovitellenin family.</text>
</comment>
<evidence type="ECO:0000256" key="6">
    <source>
        <dbReference type="ARBA" id="ARBA00030261"/>
    </source>
</evidence>
<dbReference type="GO" id="GO:0034361">
    <property type="term" value="C:very-low-density lipoprotein particle"/>
    <property type="evidence" value="ECO:0007669"/>
    <property type="project" value="UniProtKB-UniRule"/>
</dbReference>
<evidence type="ECO:0000313" key="9">
    <source>
        <dbReference type="EMBL" id="OPJ66646.1"/>
    </source>
</evidence>
<dbReference type="GO" id="GO:0042627">
    <property type="term" value="C:chylomicron"/>
    <property type="evidence" value="ECO:0007669"/>
    <property type="project" value="UniProtKB-UniRule"/>
</dbReference>
<comment type="function">
    <text evidence="1 7">Protein component of the very low density lipoprotein (VLDL) of egg-laying females. Potent lipoprotein lipase inhibitor, preventing the loss of triglycerides from VLDL on their way from the liver to the growing oocytes.</text>
</comment>
<evidence type="ECO:0000256" key="1">
    <source>
        <dbReference type="ARBA" id="ARBA00003325"/>
    </source>
</evidence>
<dbReference type="STRING" id="372326.A0A1V4J350"/>
<keyword evidence="4 7" id="KW-0758">Storage protein</keyword>
<dbReference type="GO" id="GO:0045735">
    <property type="term" value="F:nutrient reservoir activity"/>
    <property type="evidence" value="ECO:0007669"/>
    <property type="project" value="UniProtKB-KW"/>
</dbReference>
<dbReference type="AlphaFoldDB" id="A0A1V4J350"/>
<name>A0A1V4J350_PATFA</name>
<evidence type="ECO:0000256" key="5">
    <source>
        <dbReference type="ARBA" id="ARBA00023313"/>
    </source>
</evidence>
<dbReference type="EMBL" id="LSYS01009367">
    <property type="protein sequence ID" value="OPJ66646.1"/>
    <property type="molecule type" value="Genomic_DNA"/>
</dbReference>
<dbReference type="Proteomes" id="UP000190648">
    <property type="component" value="Unassembled WGS sequence"/>
</dbReference>
<dbReference type="OrthoDB" id="9362862at2759"/>
<dbReference type="GO" id="GO:0004857">
    <property type="term" value="F:enzyme inhibitor activity"/>
    <property type="evidence" value="ECO:0007669"/>
    <property type="project" value="UniProtKB-UniRule"/>
</dbReference>
<comment type="caution">
    <text evidence="9">The sequence shown here is derived from an EMBL/GenBank/DDBJ whole genome shotgun (WGS) entry which is preliminary data.</text>
</comment>
<dbReference type="Pfam" id="PF05418">
    <property type="entry name" value="Apo-VLDL-II"/>
    <property type="match status" value="1"/>
</dbReference>
<evidence type="ECO:0000313" key="10">
    <source>
        <dbReference type="Proteomes" id="UP000190648"/>
    </source>
</evidence>
<evidence type="ECO:0000256" key="4">
    <source>
        <dbReference type="ARBA" id="ARBA00022761"/>
    </source>
</evidence>
<gene>
    <name evidence="9" type="ORF">AV530_016665</name>
</gene>
<reference evidence="9 10" key="1">
    <citation type="submission" date="2016-02" db="EMBL/GenBank/DDBJ databases">
        <title>Band-tailed pigeon sequencing and assembly.</title>
        <authorList>
            <person name="Soares A.E."/>
            <person name="Novak B.J."/>
            <person name="Rice E.S."/>
            <person name="O'Connell B."/>
            <person name="Chang D."/>
            <person name="Weber S."/>
            <person name="Shapiro B."/>
        </authorList>
    </citation>
    <scope>NUCLEOTIDE SEQUENCE [LARGE SCALE GENOMIC DNA]</scope>
    <source>
        <strain evidence="9">BTP2013</strain>
        <tissue evidence="9">Blood</tissue>
    </source>
</reference>
<dbReference type="InterPro" id="IPR008404">
    <property type="entry name" value="Apo-VLDL-II"/>
</dbReference>
<dbReference type="GO" id="GO:0006629">
    <property type="term" value="P:lipid metabolic process"/>
    <property type="evidence" value="ECO:0007669"/>
    <property type="project" value="UniProtKB-UniRule"/>
</dbReference>
<keyword evidence="5 7" id="KW-0850">VLDL</keyword>
<evidence type="ECO:0000256" key="2">
    <source>
        <dbReference type="ARBA" id="ARBA00007385"/>
    </source>
</evidence>
<keyword evidence="10" id="KW-1185">Reference proteome</keyword>
<dbReference type="PIRSF" id="PIRSF002369">
    <property type="entry name" value="Apo-VLDL-II"/>
    <property type="match status" value="1"/>
</dbReference>
<protein>
    <recommendedName>
        <fullName evidence="3 7">Apovitellenin-1</fullName>
    </recommendedName>
    <alternativeName>
        <fullName evidence="6 7">Apovitellenin I</fullName>
    </alternativeName>
</protein>
<accession>A0A1V4J350</accession>
<organism evidence="9 10">
    <name type="scientific">Patagioenas fasciata monilis</name>
    <dbReference type="NCBI Taxonomy" id="372326"/>
    <lineage>
        <taxon>Eukaryota</taxon>
        <taxon>Metazoa</taxon>
        <taxon>Chordata</taxon>
        <taxon>Craniata</taxon>
        <taxon>Vertebrata</taxon>
        <taxon>Euteleostomi</taxon>
        <taxon>Archelosauria</taxon>
        <taxon>Archosauria</taxon>
        <taxon>Dinosauria</taxon>
        <taxon>Saurischia</taxon>
        <taxon>Theropoda</taxon>
        <taxon>Coelurosauria</taxon>
        <taxon>Aves</taxon>
        <taxon>Neognathae</taxon>
        <taxon>Neoaves</taxon>
        <taxon>Columbimorphae</taxon>
        <taxon>Columbiformes</taxon>
        <taxon>Columbidae</taxon>
        <taxon>Patagioenas</taxon>
    </lineage>
</organism>
<proteinExistence type="inferred from homology"/>
<feature type="signal peptide" evidence="8">
    <location>
        <begin position="1"/>
        <end position="24"/>
    </location>
</feature>
<evidence type="ECO:0000256" key="8">
    <source>
        <dbReference type="SAM" id="SignalP"/>
    </source>
</evidence>